<dbReference type="Proteomes" id="UP000198811">
    <property type="component" value="Unassembled WGS sequence"/>
</dbReference>
<dbReference type="Gene3D" id="1.10.287.1080">
    <property type="entry name" value="MazG-like"/>
    <property type="match status" value="1"/>
</dbReference>
<gene>
    <name evidence="1" type="ORF">SAMN05216497_10317</name>
</gene>
<dbReference type="RefSeq" id="WP_242868094.1">
    <property type="nucleotide sequence ID" value="NZ_FNGL01000003.1"/>
</dbReference>
<name>A0ABY0QJ71_CLOCO</name>
<reference evidence="1 2" key="1">
    <citation type="submission" date="2016-10" db="EMBL/GenBank/DDBJ databases">
        <authorList>
            <person name="Varghese N."/>
            <person name="Submissions S."/>
        </authorList>
    </citation>
    <scope>NUCLEOTIDE SEQUENCE [LARGE SCALE GENOMIC DNA]</scope>
    <source>
        <strain evidence="1 2">NLAE-zl-C224</strain>
    </source>
</reference>
<protein>
    <submittedName>
        <fullName evidence="1">MazG-like family protein</fullName>
    </submittedName>
</protein>
<accession>A0ABY0QJ71</accession>
<sequence length="64" mass="7269">MKIAIKSSGFMKAFQWLNEKESWELMNSSEAIHVKEELADVMIYCLSLANQFDIDVSTAIGDKI</sequence>
<keyword evidence="2" id="KW-1185">Reference proteome</keyword>
<evidence type="ECO:0000313" key="1">
    <source>
        <dbReference type="EMBL" id="SDK94931.1"/>
    </source>
</evidence>
<organism evidence="1 2">
    <name type="scientific">Clostridium cochlearium</name>
    <dbReference type="NCBI Taxonomy" id="1494"/>
    <lineage>
        <taxon>Bacteria</taxon>
        <taxon>Bacillati</taxon>
        <taxon>Bacillota</taxon>
        <taxon>Clostridia</taxon>
        <taxon>Eubacteriales</taxon>
        <taxon>Clostridiaceae</taxon>
        <taxon>Clostridium</taxon>
    </lineage>
</organism>
<evidence type="ECO:0000313" key="2">
    <source>
        <dbReference type="Proteomes" id="UP000198811"/>
    </source>
</evidence>
<dbReference type="SUPFAM" id="SSF101386">
    <property type="entry name" value="all-alpha NTP pyrophosphatases"/>
    <property type="match status" value="1"/>
</dbReference>
<dbReference type="Pfam" id="PF12643">
    <property type="entry name" value="MazG-like"/>
    <property type="match status" value="1"/>
</dbReference>
<dbReference type="EMBL" id="FNGL01000003">
    <property type="protein sequence ID" value="SDK94931.1"/>
    <property type="molecule type" value="Genomic_DNA"/>
</dbReference>
<dbReference type="InterPro" id="IPR025984">
    <property type="entry name" value="DCTPP"/>
</dbReference>
<proteinExistence type="predicted"/>
<comment type="caution">
    <text evidence="1">The sequence shown here is derived from an EMBL/GenBank/DDBJ whole genome shotgun (WGS) entry which is preliminary data.</text>
</comment>